<keyword evidence="3" id="KW-0547">Nucleotide-binding</keyword>
<dbReference type="GO" id="GO:0005524">
    <property type="term" value="F:ATP binding"/>
    <property type="evidence" value="ECO:0007669"/>
    <property type="project" value="UniProtKB-KW"/>
</dbReference>
<dbReference type="PANTHER" id="PTHR43107:SF15">
    <property type="entry name" value="FATTY ACID TRANSPORT PROTEIN 3, ISOFORM A"/>
    <property type="match status" value="1"/>
</dbReference>
<evidence type="ECO:0000256" key="3">
    <source>
        <dbReference type="ARBA" id="ARBA00022741"/>
    </source>
</evidence>
<dbReference type="EMBL" id="CAJVPS010000014">
    <property type="protein sequence ID" value="CAG8440605.1"/>
    <property type="molecule type" value="Genomic_DNA"/>
</dbReference>
<accession>A0A9N8V2T2</accession>
<evidence type="ECO:0000259" key="5">
    <source>
        <dbReference type="Pfam" id="PF00501"/>
    </source>
</evidence>
<dbReference type="Gene3D" id="3.40.50.12780">
    <property type="entry name" value="N-terminal domain of ligase-like"/>
    <property type="match status" value="1"/>
</dbReference>
<dbReference type="GO" id="GO:0044539">
    <property type="term" value="P:long-chain fatty acid import into cell"/>
    <property type="evidence" value="ECO:0007669"/>
    <property type="project" value="TreeGrafter"/>
</dbReference>
<evidence type="ECO:0000313" key="7">
    <source>
        <dbReference type="Proteomes" id="UP000789508"/>
    </source>
</evidence>
<feature type="domain" description="AMP-dependent synthetase/ligase" evidence="5">
    <location>
        <begin position="85"/>
        <end position="413"/>
    </location>
</feature>
<sequence length="543" mass="62196">MVFTAIGGAAIVASYLDAKYGIMSDIKTILSKNARAKVLPQIMELGKQGYASGYLLVEDAARRWPNKEALVFQNRSWTFAQCEQGLRNESLKYALDSCKPKLVVASEDLVSPITEINSIEIPIVEFRFSNKASKDNDENNITYNKINDNVFNINLNATTTRTKRLFLNELPKSDLNKFVRPKIKLLDIMCHIYTSGTSGFPKIVEFSHLPFIYLKFVAPMREGFFFDDRRYSPLPLYHTSALALALCSCWGVGATFIVGKKFSASKFWEECRRTNATSFQYIGEICRYLMLQPPSINDKNHKVRLIYGNGLRSDIWQAFRERFGIEIIMEFYGQTEGATIIENKNYGLFGLGAVARKGPLLNSLDKSYVIVKFDFEKRAPYRDPKTGRCVLAKINEPGEMIYQVDPNISRGYLNVPPREDPRNLLDVFKKGDFWRRMEDLLAVDKDGWYYFVDRISNSFRWKGENIASQEVEIHLSAYPHIIETTVYGLPLKVYEGQAGMAALILNRQNKDSIQKTMRELPQFLVERGLPKPAIPRFIRLIDE</sequence>
<dbReference type="GO" id="GO:0005324">
    <property type="term" value="F:long-chain fatty acid transmembrane transporter activity"/>
    <property type="evidence" value="ECO:0007669"/>
    <property type="project" value="TreeGrafter"/>
</dbReference>
<organism evidence="6 7">
    <name type="scientific">Ambispora leptoticha</name>
    <dbReference type="NCBI Taxonomy" id="144679"/>
    <lineage>
        <taxon>Eukaryota</taxon>
        <taxon>Fungi</taxon>
        <taxon>Fungi incertae sedis</taxon>
        <taxon>Mucoromycota</taxon>
        <taxon>Glomeromycotina</taxon>
        <taxon>Glomeromycetes</taxon>
        <taxon>Archaeosporales</taxon>
        <taxon>Ambisporaceae</taxon>
        <taxon>Ambispora</taxon>
    </lineage>
</organism>
<keyword evidence="7" id="KW-1185">Reference proteome</keyword>
<gene>
    <name evidence="6" type="ORF">ALEPTO_LOCUS276</name>
</gene>
<keyword evidence="2" id="KW-0436">Ligase</keyword>
<dbReference type="GO" id="GO:0004467">
    <property type="term" value="F:long-chain fatty acid-CoA ligase activity"/>
    <property type="evidence" value="ECO:0007669"/>
    <property type="project" value="TreeGrafter"/>
</dbReference>
<dbReference type="InterPro" id="IPR042099">
    <property type="entry name" value="ANL_N_sf"/>
</dbReference>
<dbReference type="Pfam" id="PF00501">
    <property type="entry name" value="AMP-binding"/>
    <property type="match status" value="1"/>
</dbReference>
<dbReference type="PANTHER" id="PTHR43107">
    <property type="entry name" value="LONG-CHAIN FATTY ACID TRANSPORT PROTEIN"/>
    <property type="match status" value="1"/>
</dbReference>
<evidence type="ECO:0000313" key="6">
    <source>
        <dbReference type="EMBL" id="CAG8440605.1"/>
    </source>
</evidence>
<name>A0A9N8V2T2_9GLOM</name>
<evidence type="ECO:0000256" key="1">
    <source>
        <dbReference type="ARBA" id="ARBA00006432"/>
    </source>
</evidence>
<dbReference type="InterPro" id="IPR045851">
    <property type="entry name" value="AMP-bd_C_sf"/>
</dbReference>
<dbReference type="Gene3D" id="3.30.300.30">
    <property type="match status" value="1"/>
</dbReference>
<protein>
    <submittedName>
        <fullName evidence="6">1923_t:CDS:1</fullName>
    </submittedName>
</protein>
<dbReference type="OrthoDB" id="288590at2759"/>
<keyword evidence="4" id="KW-0067">ATP-binding</keyword>
<comment type="caution">
    <text evidence="6">The sequence shown here is derived from an EMBL/GenBank/DDBJ whole genome shotgun (WGS) entry which is preliminary data.</text>
</comment>
<dbReference type="SUPFAM" id="SSF56801">
    <property type="entry name" value="Acetyl-CoA synthetase-like"/>
    <property type="match status" value="1"/>
</dbReference>
<dbReference type="GO" id="GO:0005886">
    <property type="term" value="C:plasma membrane"/>
    <property type="evidence" value="ECO:0007669"/>
    <property type="project" value="TreeGrafter"/>
</dbReference>
<evidence type="ECO:0000256" key="2">
    <source>
        <dbReference type="ARBA" id="ARBA00022598"/>
    </source>
</evidence>
<dbReference type="Proteomes" id="UP000789508">
    <property type="component" value="Unassembled WGS sequence"/>
</dbReference>
<reference evidence="6" key="1">
    <citation type="submission" date="2021-06" db="EMBL/GenBank/DDBJ databases">
        <authorList>
            <person name="Kallberg Y."/>
            <person name="Tangrot J."/>
            <person name="Rosling A."/>
        </authorList>
    </citation>
    <scope>NUCLEOTIDE SEQUENCE</scope>
    <source>
        <strain evidence="6">FL130A</strain>
    </source>
</reference>
<dbReference type="AlphaFoldDB" id="A0A9N8V2T2"/>
<evidence type="ECO:0000256" key="4">
    <source>
        <dbReference type="ARBA" id="ARBA00022840"/>
    </source>
</evidence>
<proteinExistence type="inferred from homology"/>
<comment type="similarity">
    <text evidence="1">Belongs to the ATP-dependent AMP-binding enzyme family.</text>
</comment>
<dbReference type="InterPro" id="IPR000873">
    <property type="entry name" value="AMP-dep_synth/lig_dom"/>
</dbReference>